<dbReference type="SUPFAM" id="SSF51735">
    <property type="entry name" value="NAD(P)-binding Rossmann-fold domains"/>
    <property type="match status" value="1"/>
</dbReference>
<keyword evidence="1" id="KW-0560">Oxidoreductase</keyword>
<dbReference type="RefSeq" id="WP_141646058.1">
    <property type="nucleotide sequence ID" value="NZ_VIFM01000149.1"/>
</dbReference>
<evidence type="ECO:0000313" key="2">
    <source>
        <dbReference type="EMBL" id="TQF12211.1"/>
    </source>
</evidence>
<dbReference type="Proteomes" id="UP000315369">
    <property type="component" value="Unassembled WGS sequence"/>
</dbReference>
<dbReference type="AlphaFoldDB" id="A0A540WT59"/>
<gene>
    <name evidence="2" type="ORF">FJV41_30265</name>
</gene>
<reference evidence="2 3" key="1">
    <citation type="submission" date="2019-06" db="EMBL/GenBank/DDBJ databases">
        <authorList>
            <person name="Livingstone P."/>
            <person name="Whitworth D."/>
        </authorList>
    </citation>
    <scope>NUCLEOTIDE SEQUENCE [LARGE SCALE GENOMIC DNA]</scope>
    <source>
        <strain evidence="2 3">AM401</strain>
    </source>
</reference>
<comment type="caution">
    <text evidence="2">The sequence shown here is derived from an EMBL/GenBank/DDBJ whole genome shotgun (WGS) entry which is preliminary data.</text>
</comment>
<dbReference type="InterPro" id="IPR036291">
    <property type="entry name" value="NAD(P)-bd_dom_sf"/>
</dbReference>
<dbReference type="InterPro" id="IPR002347">
    <property type="entry name" value="SDR_fam"/>
</dbReference>
<dbReference type="PANTHER" id="PTHR43157">
    <property type="entry name" value="PHOSPHATIDYLINOSITOL-GLYCAN BIOSYNTHESIS CLASS F PROTEIN-RELATED"/>
    <property type="match status" value="1"/>
</dbReference>
<evidence type="ECO:0000256" key="1">
    <source>
        <dbReference type="ARBA" id="ARBA00023002"/>
    </source>
</evidence>
<dbReference type="OrthoDB" id="8444360at2"/>
<name>A0A540WT59_9BACT</name>
<sequence length="295" mass="32133">MAPELELHEVLMSRDVRRKAFVFAGGTSGIGRATALAMARRHADVLVLGRDATRGEATAKLLRDAGAGDARWARADLSSVAGIEAAARDILAWRRTFDGLIHSAMNVDLRARTRQTTADGYEHAFGLQYLARAGLNLKLVDALAASGDGRILHIGASPPARLVPDVGDLQFERRKWTLTASLMSSQVLGFLHVQEAARRWKDLPISIAISCVGPTTTDSIREQPWWARALYALIATTPERSAENGLRFLLDEDVRLARGAALKSPKKYQPTAIAYDAELAASVWRLTEAMLRPGS</sequence>
<organism evidence="2 3">
    <name type="scientific">Myxococcus llanfairpwllgwyngyllgogerychwyrndrobwllllantysiliogogogochensis</name>
    <dbReference type="NCBI Taxonomy" id="2590453"/>
    <lineage>
        <taxon>Bacteria</taxon>
        <taxon>Pseudomonadati</taxon>
        <taxon>Myxococcota</taxon>
        <taxon>Myxococcia</taxon>
        <taxon>Myxococcales</taxon>
        <taxon>Cystobacterineae</taxon>
        <taxon>Myxococcaceae</taxon>
        <taxon>Myxococcus</taxon>
    </lineage>
</organism>
<accession>A0A540WT59</accession>
<dbReference type="Pfam" id="PF00106">
    <property type="entry name" value="adh_short"/>
    <property type="match status" value="1"/>
</dbReference>
<dbReference type="PANTHER" id="PTHR43157:SF31">
    <property type="entry name" value="PHOSPHATIDYLINOSITOL-GLYCAN BIOSYNTHESIS CLASS F PROTEIN"/>
    <property type="match status" value="1"/>
</dbReference>
<proteinExistence type="predicted"/>
<protein>
    <submittedName>
        <fullName evidence="2">SDR family NAD(P)-dependent oxidoreductase</fullName>
    </submittedName>
</protein>
<evidence type="ECO:0000313" key="3">
    <source>
        <dbReference type="Proteomes" id="UP000315369"/>
    </source>
</evidence>
<dbReference type="GO" id="GO:0016491">
    <property type="term" value="F:oxidoreductase activity"/>
    <property type="evidence" value="ECO:0007669"/>
    <property type="project" value="UniProtKB-KW"/>
</dbReference>
<keyword evidence="3" id="KW-1185">Reference proteome</keyword>
<dbReference type="Gene3D" id="3.40.50.720">
    <property type="entry name" value="NAD(P)-binding Rossmann-like Domain"/>
    <property type="match status" value="1"/>
</dbReference>
<dbReference type="EMBL" id="VIFM01000149">
    <property type="protein sequence ID" value="TQF12211.1"/>
    <property type="molecule type" value="Genomic_DNA"/>
</dbReference>